<organism evidence="2 4">
    <name type="scientific">Pandoraea apista</name>
    <dbReference type="NCBI Taxonomy" id="93218"/>
    <lineage>
        <taxon>Bacteria</taxon>
        <taxon>Pseudomonadati</taxon>
        <taxon>Pseudomonadota</taxon>
        <taxon>Betaproteobacteria</taxon>
        <taxon>Burkholderiales</taxon>
        <taxon>Burkholderiaceae</taxon>
        <taxon>Pandoraea</taxon>
    </lineage>
</organism>
<protein>
    <submittedName>
        <fullName evidence="2">Uncharacterized protein</fullName>
    </submittedName>
</protein>
<dbReference type="GeneID" id="47015092"/>
<keyword evidence="3" id="KW-1185">Reference proteome</keyword>
<accession>A0A0D5W955</accession>
<evidence type="ECO:0000313" key="4">
    <source>
        <dbReference type="Proteomes" id="UP000364291"/>
    </source>
</evidence>
<dbReference type="KEGG" id="papi:SG18_27140"/>
<dbReference type="Proteomes" id="UP000270216">
    <property type="component" value="Unassembled WGS sequence"/>
</dbReference>
<evidence type="ECO:0000313" key="3">
    <source>
        <dbReference type="Proteomes" id="UP000270216"/>
    </source>
</evidence>
<name>A0A0D5W955_9BURK</name>
<reference evidence="2 4" key="2">
    <citation type="submission" date="2019-08" db="EMBL/GenBank/DDBJ databases">
        <authorList>
            <person name="Peeters C."/>
        </authorList>
    </citation>
    <scope>NUCLEOTIDE SEQUENCE [LARGE SCALE GENOMIC DNA]</scope>
    <source>
        <strain evidence="2 4">LMG 18089</strain>
    </source>
</reference>
<dbReference type="RefSeq" id="WP_042116290.1">
    <property type="nucleotide sequence ID" value="NZ_CABPSX010000004.1"/>
</dbReference>
<reference evidence="1 3" key="1">
    <citation type="submission" date="2018-12" db="EMBL/GenBank/DDBJ databases">
        <title>Whole genome sequence of a Pandoraea apista isolate from a patient with cystic fibrosis.</title>
        <authorList>
            <person name="Kenna D.T."/>
            <person name="Turton J.F."/>
        </authorList>
    </citation>
    <scope>NUCLEOTIDE SEQUENCE [LARGE SCALE GENOMIC DNA]</scope>
    <source>
        <strain evidence="1 3">Pa13324</strain>
    </source>
</reference>
<evidence type="ECO:0000313" key="2">
    <source>
        <dbReference type="EMBL" id="VVG71435.1"/>
    </source>
</evidence>
<dbReference type="AlphaFoldDB" id="A0A0D5W955"/>
<dbReference type="EMBL" id="CABPSX010000004">
    <property type="protein sequence ID" value="VVG71435.1"/>
    <property type="molecule type" value="Genomic_DNA"/>
</dbReference>
<gene>
    <name evidence="1" type="ORF">EJE83_25375</name>
    <name evidence="2" type="ORF">PAP18089_02412</name>
</gene>
<proteinExistence type="predicted"/>
<evidence type="ECO:0000313" key="1">
    <source>
        <dbReference type="EMBL" id="RSK73733.1"/>
    </source>
</evidence>
<sequence length="162" mass="18105">MSDEFAKGYLFVDSLYKNADLQRKQQEIDRLKSEANRRASAATTDFSGAGMIDRASYNLLREKVEYYEKLLTEPLAVIAGAIPAFKENYDKEQLVLAGWILSQKGFKEAAMKYGAMAGKTTQEIQAEGLANEATILDGKSEYGNNLVSLAEHVKQKLRDQLK</sequence>
<dbReference type="Proteomes" id="UP000364291">
    <property type="component" value="Unassembled WGS sequence"/>
</dbReference>
<dbReference type="EMBL" id="RWHX01000095">
    <property type="protein sequence ID" value="RSK73733.1"/>
    <property type="molecule type" value="Genomic_DNA"/>
</dbReference>
<dbReference type="OrthoDB" id="8931784at2"/>